<proteinExistence type="predicted"/>
<keyword evidence="5 6" id="KW-0472">Membrane</keyword>
<dbReference type="InterPro" id="IPR050367">
    <property type="entry name" value="APC_superfamily"/>
</dbReference>
<keyword evidence="2" id="KW-1003">Cell membrane</keyword>
<dbReference type="PANTHER" id="PTHR42770">
    <property type="entry name" value="AMINO ACID TRANSPORTER-RELATED"/>
    <property type="match status" value="1"/>
</dbReference>
<organism evidence="7 8">
    <name type="scientific">Mangrovivirga halotolerans</name>
    <dbReference type="NCBI Taxonomy" id="2993936"/>
    <lineage>
        <taxon>Bacteria</taxon>
        <taxon>Pseudomonadati</taxon>
        <taxon>Bacteroidota</taxon>
        <taxon>Cytophagia</taxon>
        <taxon>Cytophagales</taxon>
        <taxon>Mangrovivirgaceae</taxon>
        <taxon>Mangrovivirga</taxon>
    </lineage>
</organism>
<protein>
    <submittedName>
        <fullName evidence="7">APC family permease</fullName>
    </submittedName>
</protein>
<reference evidence="7 8" key="1">
    <citation type="submission" date="2022-11" db="EMBL/GenBank/DDBJ databases">
        <title>The characterization of three novel Bacteroidetes species and genomic analysis of their roles in tidal elemental geochemical cycles.</title>
        <authorList>
            <person name="Ma K."/>
        </authorList>
    </citation>
    <scope>NUCLEOTIDE SEQUENCE [LARGE SCALE GENOMIC DNA]</scope>
    <source>
        <strain evidence="7 8">M17</strain>
    </source>
</reference>
<dbReference type="Pfam" id="PF13520">
    <property type="entry name" value="AA_permease_2"/>
    <property type="match status" value="1"/>
</dbReference>
<evidence type="ECO:0000256" key="3">
    <source>
        <dbReference type="ARBA" id="ARBA00022692"/>
    </source>
</evidence>
<dbReference type="PIRSF" id="PIRSF006060">
    <property type="entry name" value="AA_transporter"/>
    <property type="match status" value="1"/>
</dbReference>
<evidence type="ECO:0000256" key="1">
    <source>
        <dbReference type="ARBA" id="ARBA00004651"/>
    </source>
</evidence>
<feature type="transmembrane region" description="Helical" evidence="6">
    <location>
        <begin position="396"/>
        <end position="414"/>
    </location>
</feature>
<feature type="transmembrane region" description="Helical" evidence="6">
    <location>
        <begin position="317"/>
        <end position="338"/>
    </location>
</feature>
<dbReference type="Gene3D" id="1.20.1740.10">
    <property type="entry name" value="Amino acid/polyamine transporter I"/>
    <property type="match status" value="1"/>
</dbReference>
<feature type="transmembrane region" description="Helical" evidence="6">
    <location>
        <begin position="369"/>
        <end position="390"/>
    </location>
</feature>
<keyword evidence="8" id="KW-1185">Reference proteome</keyword>
<feature type="transmembrane region" description="Helical" evidence="6">
    <location>
        <begin position="120"/>
        <end position="140"/>
    </location>
</feature>
<evidence type="ECO:0000313" key="8">
    <source>
        <dbReference type="Proteomes" id="UP001209885"/>
    </source>
</evidence>
<accession>A0ABT3RUT9</accession>
<dbReference type="RefSeq" id="WP_266058129.1">
    <property type="nucleotide sequence ID" value="NZ_JAPFQN010000010.1"/>
</dbReference>
<comment type="subcellular location">
    <subcellularLocation>
        <location evidence="1">Cell membrane</location>
        <topology evidence="1">Multi-pass membrane protein</topology>
    </subcellularLocation>
</comment>
<feature type="transmembrane region" description="Helical" evidence="6">
    <location>
        <begin position="84"/>
        <end position="108"/>
    </location>
</feature>
<feature type="transmembrane region" description="Helical" evidence="6">
    <location>
        <begin position="344"/>
        <end position="362"/>
    </location>
</feature>
<name>A0ABT3RUT9_9BACT</name>
<evidence type="ECO:0000256" key="6">
    <source>
        <dbReference type="SAM" id="Phobius"/>
    </source>
</evidence>
<comment type="caution">
    <text evidence="7">The sequence shown here is derived from an EMBL/GenBank/DDBJ whole genome shotgun (WGS) entry which is preliminary data.</text>
</comment>
<sequence>MADSNNKLKPVSVWALTAGGMVGGGIYTVLGVVIAVSGQWTWLSFLITGIIAITSAYSYVFLSNKFNEGGGAFTFLKEFNDDKLAGSLSWLLIVGYVLTISVYAYAFGHYVAYSFHGGGIMIRILAAGIVAGLIILNLAGVGKMTNVEITIVSVNLLVLLILAVYGISQWNPAELVAGIEPRPVWSSLIGGAAIFMAYEGFQLLSYEYDRIKKPEKNFMPVLLSAVGFVVFLYILVAVGATMLGGAISMINFKQIALSIVAEKTFGTTGIIVMTIAAGFATAAAINSTLFSTANLAKNIADKNELPQWFDHKNDSGIPDRSIIFLGSLSGILAVTGSLSSLVEAASLIFIVTFGIVNFLAFQESKKHRWVPVLGIITAIITGIVLIFRLIISKPVAVGILMFLIILIVLGRPYLLNSSKK</sequence>
<dbReference type="EMBL" id="JAPFQN010000010">
    <property type="protein sequence ID" value="MCX2745534.1"/>
    <property type="molecule type" value="Genomic_DNA"/>
</dbReference>
<dbReference type="Proteomes" id="UP001209885">
    <property type="component" value="Unassembled WGS sequence"/>
</dbReference>
<evidence type="ECO:0000256" key="4">
    <source>
        <dbReference type="ARBA" id="ARBA00022989"/>
    </source>
</evidence>
<feature type="transmembrane region" description="Helical" evidence="6">
    <location>
        <begin position="270"/>
        <end position="296"/>
    </location>
</feature>
<dbReference type="InterPro" id="IPR002293">
    <property type="entry name" value="AA/rel_permease1"/>
</dbReference>
<evidence type="ECO:0000256" key="5">
    <source>
        <dbReference type="ARBA" id="ARBA00023136"/>
    </source>
</evidence>
<gene>
    <name evidence="7" type="ORF">OO013_16760</name>
</gene>
<feature type="transmembrane region" description="Helical" evidence="6">
    <location>
        <begin position="42"/>
        <end position="63"/>
    </location>
</feature>
<keyword evidence="3 6" id="KW-0812">Transmembrane</keyword>
<feature type="transmembrane region" description="Helical" evidence="6">
    <location>
        <begin position="187"/>
        <end position="206"/>
    </location>
</feature>
<keyword evidence="4 6" id="KW-1133">Transmembrane helix</keyword>
<feature type="transmembrane region" description="Helical" evidence="6">
    <location>
        <begin position="147"/>
        <end position="167"/>
    </location>
</feature>
<evidence type="ECO:0000313" key="7">
    <source>
        <dbReference type="EMBL" id="MCX2745534.1"/>
    </source>
</evidence>
<dbReference type="PANTHER" id="PTHR42770:SF11">
    <property type="entry name" value="INNER MEMBRANE TRANSPORT PROTEIN YBAT"/>
    <property type="match status" value="1"/>
</dbReference>
<feature type="transmembrane region" description="Helical" evidence="6">
    <location>
        <begin position="218"/>
        <end position="250"/>
    </location>
</feature>
<evidence type="ECO:0000256" key="2">
    <source>
        <dbReference type="ARBA" id="ARBA00022475"/>
    </source>
</evidence>
<feature type="transmembrane region" description="Helical" evidence="6">
    <location>
        <begin position="12"/>
        <end position="36"/>
    </location>
</feature>